<feature type="compositionally biased region" description="Basic and acidic residues" evidence="1">
    <location>
        <begin position="87"/>
        <end position="102"/>
    </location>
</feature>
<keyword evidence="3" id="KW-1185">Reference proteome</keyword>
<dbReference type="EMBL" id="SCFB01000002">
    <property type="protein sequence ID" value="RZI46962.1"/>
    <property type="molecule type" value="Genomic_DNA"/>
</dbReference>
<dbReference type="AlphaFoldDB" id="A0A4Q7DJP0"/>
<dbReference type="Proteomes" id="UP000293550">
    <property type="component" value="Unassembled WGS sequence"/>
</dbReference>
<evidence type="ECO:0000256" key="1">
    <source>
        <dbReference type="SAM" id="MobiDB-lite"/>
    </source>
</evidence>
<gene>
    <name evidence="2" type="ORF">EQU50_01695</name>
</gene>
<protein>
    <submittedName>
        <fullName evidence="2">Uncharacterized protein</fullName>
    </submittedName>
</protein>
<name>A0A4Q7DJP0_9PROT</name>
<accession>A0A4Q7DJP0</accession>
<organism evidence="2 3">
    <name type="scientific">Candidatus Finniella inopinata</name>
    <dbReference type="NCBI Taxonomy" id="1696036"/>
    <lineage>
        <taxon>Bacteria</taxon>
        <taxon>Pseudomonadati</taxon>
        <taxon>Pseudomonadota</taxon>
        <taxon>Alphaproteobacteria</taxon>
        <taxon>Holosporales</taxon>
        <taxon>Candidatus Paracaedibacteraceae</taxon>
        <taxon>Candidatus Finniella</taxon>
    </lineage>
</organism>
<feature type="region of interest" description="Disordered" evidence="1">
    <location>
        <begin position="79"/>
        <end position="102"/>
    </location>
</feature>
<proteinExistence type="predicted"/>
<reference evidence="2 3" key="1">
    <citation type="submission" date="2018-10" db="EMBL/GenBank/DDBJ databases">
        <title>An updated phylogeny of the Alphaproteobacteria reveals that the parasitic Rickettsiales and Holosporales have independent origins.</title>
        <authorList>
            <person name="Munoz-Gomez S.A."/>
            <person name="Hess S."/>
            <person name="Burger G."/>
            <person name="Lang B.F."/>
            <person name="Susko E."/>
            <person name="Slamovits C.H."/>
            <person name="Roger A.J."/>
        </authorList>
    </citation>
    <scope>NUCLEOTIDE SEQUENCE [LARGE SCALE GENOMIC DNA]</scope>
    <source>
        <strain evidence="2">HOLO01</strain>
    </source>
</reference>
<sequence length="445" mass="50437">MAAFALGTYSLSTAYAVDDEAVNLEQNKALVPFSLADAEREVEIMNACDNYDDPNEPQITEEQHKYLAAQMCESYLEEEAAKTPAQRAEEKKKKRESDRKFAEERKKIEDGILVKIKGFLAKHPADKGKMGQIFKTKEFQYWADFCEKAGDHLWKQKRYDDADYFYDLSALGLNIYTQNGAASSQFRMHLEQLNQEIIVAKPKCPTPSMFHNIQQAIWAGYDASGCNDEVAESALFGLKQHRGHIIRWHLSHQHVSQNVYLREIAYAYDFVDKILSQASSLSRLRNAKRYDGSLASADLAKHLIDLGFWGIKQGQYEHNWVREDNIMIRVKSKPVYAKPGQYAAEFTIGITAENPIVWDANGRPISLATGADGYALAFDENNEVFKLAYDKGAVFVVPSRKFAARWNQFGFSNAMMGCSHFPLPGGFGDARNYYSTKQAENQLSF</sequence>
<dbReference type="RefSeq" id="WP_130153432.1">
    <property type="nucleotide sequence ID" value="NZ_SCFB01000002.1"/>
</dbReference>
<evidence type="ECO:0000313" key="2">
    <source>
        <dbReference type="EMBL" id="RZI46962.1"/>
    </source>
</evidence>
<evidence type="ECO:0000313" key="3">
    <source>
        <dbReference type="Proteomes" id="UP000293550"/>
    </source>
</evidence>
<comment type="caution">
    <text evidence="2">The sequence shown here is derived from an EMBL/GenBank/DDBJ whole genome shotgun (WGS) entry which is preliminary data.</text>
</comment>